<dbReference type="GO" id="GO:0005524">
    <property type="term" value="F:ATP binding"/>
    <property type="evidence" value="ECO:0007669"/>
    <property type="project" value="UniProtKB-KW"/>
</dbReference>
<evidence type="ECO:0008006" key="5">
    <source>
        <dbReference type="Google" id="ProtNLM"/>
    </source>
</evidence>
<dbReference type="PANTHER" id="PTHR45339:SF5">
    <property type="entry name" value="HISTIDINE KINASE"/>
    <property type="match status" value="1"/>
</dbReference>
<evidence type="ECO:0000256" key="1">
    <source>
        <dbReference type="ARBA" id="ARBA00022553"/>
    </source>
</evidence>
<dbReference type="InterPro" id="IPR001789">
    <property type="entry name" value="Sig_transdc_resp-reg_receiver"/>
</dbReference>
<dbReference type="Gene3D" id="3.40.50.2300">
    <property type="match status" value="2"/>
</dbReference>
<evidence type="ECO:0000313" key="4">
    <source>
        <dbReference type="EMBL" id="KKL82667.1"/>
    </source>
</evidence>
<feature type="non-terminal residue" evidence="4">
    <location>
        <position position="1"/>
    </location>
</feature>
<feature type="domain" description="HPt" evidence="3">
    <location>
        <begin position="253"/>
        <end position="347"/>
    </location>
</feature>
<gene>
    <name evidence="4" type="ORF">LCGC14_1982480</name>
</gene>
<evidence type="ECO:0000259" key="3">
    <source>
        <dbReference type="PROSITE" id="PS50894"/>
    </source>
</evidence>
<proteinExistence type="predicted"/>
<feature type="domain" description="Response regulatory" evidence="2">
    <location>
        <begin position="1"/>
        <end position="77"/>
    </location>
</feature>
<dbReference type="InterPro" id="IPR008207">
    <property type="entry name" value="Sig_transdc_His_kin_Hpt_dom"/>
</dbReference>
<evidence type="ECO:0000259" key="2">
    <source>
        <dbReference type="PROSITE" id="PS50110"/>
    </source>
</evidence>
<dbReference type="SUPFAM" id="SSF47226">
    <property type="entry name" value="Histidine-containing phosphotransfer domain, HPT domain"/>
    <property type="match status" value="1"/>
</dbReference>
<dbReference type="SUPFAM" id="SSF52172">
    <property type="entry name" value="CheY-like"/>
    <property type="match status" value="2"/>
</dbReference>
<dbReference type="GO" id="GO:0000160">
    <property type="term" value="P:phosphorelay signal transduction system"/>
    <property type="evidence" value="ECO:0007669"/>
    <property type="project" value="UniProtKB-KW"/>
</dbReference>
<dbReference type="GO" id="GO:0005886">
    <property type="term" value="C:plasma membrane"/>
    <property type="evidence" value="ECO:0007669"/>
    <property type="project" value="UniProtKB-SubCell"/>
</dbReference>
<comment type="caution">
    <text evidence="4">The sequence shown here is derived from an EMBL/GenBank/DDBJ whole genome shotgun (WGS) entry which is preliminary data.</text>
</comment>
<dbReference type="AlphaFoldDB" id="A0A0F9I5J4"/>
<dbReference type="EMBL" id="LAZR01022209">
    <property type="protein sequence ID" value="KKL82667.1"/>
    <property type="molecule type" value="Genomic_DNA"/>
</dbReference>
<sequence>GFDIILLDVCMPEMDGFEVAEHIRQAPQKEGAEPVVMMLTSSAYGEQAARCGRLGVAACMPKPVRQVELLDGILVALGKAGPARPAEKHGAPAPAAPRPLRILLAEDSPISRDVATEMLQSMGHTVVPANDGRQAVEAAAKECFDLIFMDVQMPEMSGLEATAEIRALQAGTGRRTPIVALTAHAMKSDQQRCIDAGMDDYLSKPITGDRIAEVIARVLAEAPEDAADPPDRPSRPAPEIIDLAALLHRCMGNAEAMNRILKHFGSSARGIPDRIEQAIARGDMAEVVHLAHSLKGDAASLSAEGLRAASEAVEKLGRVGAEAAARTRLLELRAELALCLEYIPEALANTHQTT</sequence>
<dbReference type="InterPro" id="IPR011006">
    <property type="entry name" value="CheY-like_superfamily"/>
</dbReference>
<dbReference type="CDD" id="cd17546">
    <property type="entry name" value="REC_hyHK_CKI1_RcsC-like"/>
    <property type="match status" value="2"/>
</dbReference>
<name>A0A0F9I5J4_9ZZZZ</name>
<dbReference type="PANTHER" id="PTHR45339">
    <property type="entry name" value="HYBRID SIGNAL TRANSDUCTION HISTIDINE KINASE J"/>
    <property type="match status" value="1"/>
</dbReference>
<dbReference type="InterPro" id="IPR036641">
    <property type="entry name" value="HPT_dom_sf"/>
</dbReference>
<organism evidence="4">
    <name type="scientific">marine sediment metagenome</name>
    <dbReference type="NCBI Taxonomy" id="412755"/>
    <lineage>
        <taxon>unclassified sequences</taxon>
        <taxon>metagenomes</taxon>
        <taxon>ecological metagenomes</taxon>
    </lineage>
</organism>
<dbReference type="Gene3D" id="1.20.120.160">
    <property type="entry name" value="HPT domain"/>
    <property type="match status" value="1"/>
</dbReference>
<reference evidence="4" key="1">
    <citation type="journal article" date="2015" name="Nature">
        <title>Complex archaea that bridge the gap between prokaryotes and eukaryotes.</title>
        <authorList>
            <person name="Spang A."/>
            <person name="Saw J.H."/>
            <person name="Jorgensen S.L."/>
            <person name="Zaremba-Niedzwiedzka K."/>
            <person name="Martijn J."/>
            <person name="Lind A.E."/>
            <person name="van Eijk R."/>
            <person name="Schleper C."/>
            <person name="Guy L."/>
            <person name="Ettema T.J."/>
        </authorList>
    </citation>
    <scope>NUCLEOTIDE SEQUENCE</scope>
</reference>
<protein>
    <recommendedName>
        <fullName evidence="5">Response regulatory domain-containing protein</fullName>
    </recommendedName>
</protein>
<dbReference type="Pfam" id="PF01627">
    <property type="entry name" value="Hpt"/>
    <property type="match status" value="1"/>
</dbReference>
<dbReference type="PROSITE" id="PS50110">
    <property type="entry name" value="RESPONSE_REGULATORY"/>
    <property type="match status" value="2"/>
</dbReference>
<dbReference type="SMART" id="SM00448">
    <property type="entry name" value="REC"/>
    <property type="match status" value="1"/>
</dbReference>
<accession>A0A0F9I5J4</accession>
<dbReference type="Pfam" id="PF00072">
    <property type="entry name" value="Response_reg"/>
    <property type="match status" value="2"/>
</dbReference>
<dbReference type="PROSITE" id="PS50894">
    <property type="entry name" value="HPT"/>
    <property type="match status" value="1"/>
</dbReference>
<keyword evidence="1" id="KW-0597">Phosphoprotein</keyword>
<feature type="domain" description="Response regulatory" evidence="2">
    <location>
        <begin position="101"/>
        <end position="219"/>
    </location>
</feature>